<dbReference type="PANTHER" id="PTHR12220:SF13">
    <property type="entry name" value="LARGE RIBOSOMAL SUBUNIT PROTEIN UL16M"/>
    <property type="match status" value="1"/>
</dbReference>
<feature type="non-terminal residue" evidence="5">
    <location>
        <position position="238"/>
    </location>
</feature>
<evidence type="ECO:0000313" key="5">
    <source>
        <dbReference type="EMBL" id="KAJ8312507.1"/>
    </source>
</evidence>
<evidence type="ECO:0000256" key="1">
    <source>
        <dbReference type="ARBA" id="ARBA00008931"/>
    </source>
</evidence>
<evidence type="ECO:0000256" key="3">
    <source>
        <dbReference type="ARBA" id="ARBA00023274"/>
    </source>
</evidence>
<name>A0ABQ9F9H0_TEGGR</name>
<dbReference type="Proteomes" id="UP001217089">
    <property type="component" value="Unassembled WGS sequence"/>
</dbReference>
<organism evidence="5 6">
    <name type="scientific">Tegillarca granosa</name>
    <name type="common">Malaysian cockle</name>
    <name type="synonym">Anadara granosa</name>
    <dbReference type="NCBI Taxonomy" id="220873"/>
    <lineage>
        <taxon>Eukaryota</taxon>
        <taxon>Metazoa</taxon>
        <taxon>Spiralia</taxon>
        <taxon>Lophotrochozoa</taxon>
        <taxon>Mollusca</taxon>
        <taxon>Bivalvia</taxon>
        <taxon>Autobranchia</taxon>
        <taxon>Pteriomorphia</taxon>
        <taxon>Arcoida</taxon>
        <taxon>Arcoidea</taxon>
        <taxon>Arcidae</taxon>
        <taxon>Tegillarca</taxon>
    </lineage>
</organism>
<reference evidence="5 6" key="1">
    <citation type="submission" date="2022-12" db="EMBL/GenBank/DDBJ databases">
        <title>Chromosome-level genome of Tegillarca granosa.</title>
        <authorList>
            <person name="Kim J."/>
        </authorList>
    </citation>
    <scope>NUCLEOTIDE SEQUENCE [LARGE SCALE GENOMIC DNA]</scope>
    <source>
        <strain evidence="5">Teg-2019</strain>
        <tissue evidence="5">Adductor muscle</tissue>
    </source>
</reference>
<protein>
    <recommendedName>
        <fullName evidence="4">Large ribosomal subunit protein uL16m</fullName>
    </recommendedName>
</protein>
<dbReference type="Gene3D" id="3.90.1170.10">
    <property type="entry name" value="Ribosomal protein L10e/L16"/>
    <property type="match status" value="1"/>
</dbReference>
<sequence length="238" mass="27429">MFAIKRLSFNFSPSFQNLRLIQVASIKFLKAPPSYDDLELPEDRRRLQIMHKVPKSIVGGDKKAYAGTNETKLVRGVESVHNKIEFGEYAIQALEGGEIKFSHFEILRLSINRGLDETKMFAKWRVDPPWRPKTSKVLGARLGGGKAAIKYYCTPPKGIIVELGGVVNWPEAKKLLRKNAQKLPFRSRVVSKQMLEMEKKREEILREYNVNLFDFVECAKENYLGIQTELSPYDYQFK</sequence>
<dbReference type="InterPro" id="IPR036920">
    <property type="entry name" value="Ribosomal_uL16_sf"/>
</dbReference>
<evidence type="ECO:0000256" key="2">
    <source>
        <dbReference type="ARBA" id="ARBA00022980"/>
    </source>
</evidence>
<accession>A0ABQ9F9H0</accession>
<dbReference type="InterPro" id="IPR000114">
    <property type="entry name" value="Ribosomal_uL16_bact-type"/>
</dbReference>
<evidence type="ECO:0000256" key="4">
    <source>
        <dbReference type="ARBA" id="ARBA00035302"/>
    </source>
</evidence>
<keyword evidence="3" id="KW-0687">Ribonucleoprotein</keyword>
<comment type="caution">
    <text evidence="5">The sequence shown here is derived from an EMBL/GenBank/DDBJ whole genome shotgun (WGS) entry which is preliminary data.</text>
</comment>
<keyword evidence="2" id="KW-0689">Ribosomal protein</keyword>
<dbReference type="InterPro" id="IPR047873">
    <property type="entry name" value="Ribosomal_uL16"/>
</dbReference>
<dbReference type="SUPFAM" id="SSF54686">
    <property type="entry name" value="Ribosomal protein L16p/L10e"/>
    <property type="match status" value="1"/>
</dbReference>
<keyword evidence="6" id="KW-1185">Reference proteome</keyword>
<evidence type="ECO:0000313" key="6">
    <source>
        <dbReference type="Proteomes" id="UP001217089"/>
    </source>
</evidence>
<gene>
    <name evidence="5" type="ORF">KUTeg_009880</name>
</gene>
<proteinExistence type="inferred from homology"/>
<dbReference type="PANTHER" id="PTHR12220">
    <property type="entry name" value="50S/60S RIBOSOMAL PROTEIN L16"/>
    <property type="match status" value="1"/>
</dbReference>
<comment type="similarity">
    <text evidence="1">Belongs to the universal ribosomal protein uL16 family.</text>
</comment>
<dbReference type="Pfam" id="PF00252">
    <property type="entry name" value="Ribosomal_L16"/>
    <property type="match status" value="1"/>
</dbReference>
<dbReference type="EMBL" id="JARBDR010000440">
    <property type="protein sequence ID" value="KAJ8312507.1"/>
    <property type="molecule type" value="Genomic_DNA"/>
</dbReference>